<evidence type="ECO:0000313" key="3">
    <source>
        <dbReference type="EMBL" id="SFK26364.1"/>
    </source>
</evidence>
<gene>
    <name evidence="3" type="ORF">SAMN04487991_4248</name>
</gene>
<evidence type="ECO:0000259" key="2">
    <source>
        <dbReference type="Pfam" id="PF09084"/>
    </source>
</evidence>
<dbReference type="InterPro" id="IPR015168">
    <property type="entry name" value="SsuA/THI5"/>
</dbReference>
<dbReference type="AlphaFoldDB" id="A0A1I3Y3B8"/>
<dbReference type="PANTHER" id="PTHR30024:SF42">
    <property type="entry name" value="ALIPHATIC SULFONATES-BINDING PROTEIN-RELATED"/>
    <property type="match status" value="1"/>
</dbReference>
<evidence type="ECO:0000313" key="4">
    <source>
        <dbReference type="Proteomes" id="UP000199630"/>
    </source>
</evidence>
<evidence type="ECO:0000256" key="1">
    <source>
        <dbReference type="SAM" id="SignalP"/>
    </source>
</evidence>
<dbReference type="Pfam" id="PF09084">
    <property type="entry name" value="NMT1"/>
    <property type="match status" value="1"/>
</dbReference>
<reference evidence="4" key="1">
    <citation type="submission" date="2016-10" db="EMBL/GenBank/DDBJ databases">
        <authorList>
            <person name="Varghese N."/>
            <person name="Submissions S."/>
        </authorList>
    </citation>
    <scope>NUCLEOTIDE SEQUENCE [LARGE SCALE GENOMIC DNA]</scope>
    <source>
        <strain evidence="4">DSM 26471</strain>
    </source>
</reference>
<feature type="chain" id="PRO_5011750641" evidence="1">
    <location>
        <begin position="34"/>
        <end position="317"/>
    </location>
</feature>
<dbReference type="PROSITE" id="PS51318">
    <property type="entry name" value="TAT"/>
    <property type="match status" value="1"/>
</dbReference>
<dbReference type="RefSeq" id="WP_090063283.1">
    <property type="nucleotide sequence ID" value="NZ_FORH01000012.1"/>
</dbReference>
<dbReference type="InterPro" id="IPR006311">
    <property type="entry name" value="TAT_signal"/>
</dbReference>
<feature type="signal peptide" evidence="1">
    <location>
        <begin position="1"/>
        <end position="33"/>
    </location>
</feature>
<keyword evidence="4" id="KW-1185">Reference proteome</keyword>
<dbReference type="PANTHER" id="PTHR30024">
    <property type="entry name" value="ALIPHATIC SULFONATES-BINDING PROTEIN-RELATED"/>
    <property type="match status" value="1"/>
</dbReference>
<dbReference type="OrthoDB" id="8135527at2"/>
<proteinExistence type="predicted"/>
<keyword evidence="1" id="KW-0732">Signal</keyword>
<dbReference type="EMBL" id="FORH01000012">
    <property type="protein sequence ID" value="SFK26364.1"/>
    <property type="molecule type" value="Genomic_DNA"/>
</dbReference>
<sequence length="317" mass="34129">MKKSYISRRGFMASTAGLAASGLVLGAPSIARAAAPIRIGVGSDPVFAGYFIAQHEGFFEEEGVAVNLQPYSGGGEAMNALVAGQVDLASASESTTMVRMDRAEIRPLAVVYDSGLYVKLVLRPGLEDPKDIKTFGIVPGSISEYCTGLTIAHFDLDATSLKMVPSGPPELPALLIRGDIDAFFAWEPWPATALGQGAKVALTSRDVGYTDTIWANASQAILDSNPEGLQAMLRAVKRGSDIMQNDPERGAEGVKAVTRIPIETTLKVSKDMFLTVRDFTDKDFESFDGIAQFLVDNKVTETPVPYRDYMQRGFYKG</sequence>
<dbReference type="Gene3D" id="3.40.190.10">
    <property type="entry name" value="Periplasmic binding protein-like II"/>
    <property type="match status" value="2"/>
</dbReference>
<feature type="domain" description="SsuA/THI5-like" evidence="2">
    <location>
        <begin position="45"/>
        <end position="249"/>
    </location>
</feature>
<dbReference type="SUPFAM" id="SSF53850">
    <property type="entry name" value="Periplasmic binding protein-like II"/>
    <property type="match status" value="1"/>
</dbReference>
<organism evidence="3 4">
    <name type="scientific">Celeribacter neptunius</name>
    <dbReference type="NCBI Taxonomy" id="588602"/>
    <lineage>
        <taxon>Bacteria</taxon>
        <taxon>Pseudomonadati</taxon>
        <taxon>Pseudomonadota</taxon>
        <taxon>Alphaproteobacteria</taxon>
        <taxon>Rhodobacterales</taxon>
        <taxon>Roseobacteraceae</taxon>
        <taxon>Celeribacter</taxon>
    </lineage>
</organism>
<dbReference type="Proteomes" id="UP000199630">
    <property type="component" value="Unassembled WGS sequence"/>
</dbReference>
<dbReference type="STRING" id="588602.SAMN04487991_4248"/>
<name>A0A1I3Y3B8_9RHOB</name>
<accession>A0A1I3Y3B8</accession>
<protein>
    <submittedName>
        <fullName evidence="3">NitT/TauT family transport system substrate-binding protein</fullName>
    </submittedName>
</protein>